<dbReference type="InterPro" id="IPR012674">
    <property type="entry name" value="Calycin"/>
</dbReference>
<feature type="domain" description="Lipocalin/cytosolic fatty-acid binding" evidence="3">
    <location>
        <begin position="37"/>
        <end position="176"/>
    </location>
</feature>
<evidence type="ECO:0000256" key="2">
    <source>
        <dbReference type="PIRNR" id="PIRNR036893"/>
    </source>
</evidence>
<dbReference type="InterPro" id="IPR022271">
    <property type="entry name" value="Lipocalin_ApoD"/>
</dbReference>
<dbReference type="PROSITE" id="PS00213">
    <property type="entry name" value="LIPOCALIN"/>
    <property type="match status" value="1"/>
</dbReference>
<reference evidence="5" key="1">
    <citation type="journal article" date="2019" name="Int. J. Syst. Evol. Microbiol.">
        <title>The Global Catalogue of Microorganisms (GCM) 10K type strain sequencing project: providing services to taxonomists for standard genome sequencing and annotation.</title>
        <authorList>
            <consortium name="The Broad Institute Genomics Platform"/>
            <consortium name="The Broad Institute Genome Sequencing Center for Infectious Disease"/>
            <person name="Wu L."/>
            <person name="Ma J."/>
        </authorList>
    </citation>
    <scope>NUCLEOTIDE SEQUENCE [LARGE SCALE GENOMIC DNA]</scope>
    <source>
        <strain evidence="5">KCTC 42248</strain>
    </source>
</reference>
<dbReference type="InterPro" id="IPR000566">
    <property type="entry name" value="Lipocln_cytosolic_FA-bd_dom"/>
</dbReference>
<comment type="similarity">
    <text evidence="1 2">Belongs to the calycin superfamily. Lipocalin family.</text>
</comment>
<name>A0ABW5NJW1_9SPHI</name>
<accession>A0ABW5NJW1</accession>
<evidence type="ECO:0000313" key="4">
    <source>
        <dbReference type="EMBL" id="MFD2599149.1"/>
    </source>
</evidence>
<dbReference type="Pfam" id="PF08212">
    <property type="entry name" value="Lipocalin_2"/>
    <property type="match status" value="1"/>
</dbReference>
<dbReference type="Gene3D" id="2.40.128.20">
    <property type="match status" value="1"/>
</dbReference>
<dbReference type="RefSeq" id="WP_380869275.1">
    <property type="nucleotide sequence ID" value="NZ_JBHUMA010000006.1"/>
</dbReference>
<protein>
    <submittedName>
        <fullName evidence="4">Lipocalin family protein</fullName>
    </submittedName>
</protein>
<evidence type="ECO:0000313" key="5">
    <source>
        <dbReference type="Proteomes" id="UP001597393"/>
    </source>
</evidence>
<dbReference type="EMBL" id="JBHUMA010000006">
    <property type="protein sequence ID" value="MFD2599149.1"/>
    <property type="molecule type" value="Genomic_DNA"/>
</dbReference>
<keyword evidence="5" id="KW-1185">Reference proteome</keyword>
<dbReference type="InterPro" id="IPR002446">
    <property type="entry name" value="Lipocalin_bac"/>
</dbReference>
<dbReference type="InterPro" id="IPR022272">
    <property type="entry name" value="Lipocalin_CS"/>
</dbReference>
<proteinExistence type="inferred from homology"/>
<dbReference type="Proteomes" id="UP001597393">
    <property type="component" value="Unassembled WGS sequence"/>
</dbReference>
<dbReference type="CDD" id="cd19438">
    <property type="entry name" value="lipocalin_Blc-like"/>
    <property type="match status" value="1"/>
</dbReference>
<gene>
    <name evidence="4" type="ORF">ACFSQ3_09300</name>
</gene>
<dbReference type="InterPro" id="IPR047202">
    <property type="entry name" value="Lipocalin_Blc-like_dom"/>
</dbReference>
<dbReference type="PIRSF" id="PIRSF036893">
    <property type="entry name" value="Lipocalin_ApoD"/>
    <property type="match status" value="1"/>
</dbReference>
<dbReference type="PANTHER" id="PTHR10612:SF34">
    <property type="entry name" value="APOLIPOPROTEIN D"/>
    <property type="match status" value="1"/>
</dbReference>
<organism evidence="4 5">
    <name type="scientific">Sphingobacterium corticis</name>
    <dbReference type="NCBI Taxonomy" id="1812823"/>
    <lineage>
        <taxon>Bacteria</taxon>
        <taxon>Pseudomonadati</taxon>
        <taxon>Bacteroidota</taxon>
        <taxon>Sphingobacteriia</taxon>
        <taxon>Sphingobacteriales</taxon>
        <taxon>Sphingobacteriaceae</taxon>
        <taxon>Sphingobacterium</taxon>
    </lineage>
</organism>
<sequence>MNGFKYLIGCTLVVVLFITSTSCTYKPEKAEPVSNFQVERYLGTWFEIARLDHSFEEGLSHVTATYALNEDGTIAVLNKGYDKEKMKWKSADGKAKFREDQSVAALKVSFFGPFYSGYNVLALDKDYQYALVAGKDFDYLWILSRTTDVPENIKTKYLELAKKVGYDTDKLLWVDQEEKTKGNNEG</sequence>
<evidence type="ECO:0000256" key="1">
    <source>
        <dbReference type="ARBA" id="ARBA00006889"/>
    </source>
</evidence>
<dbReference type="SUPFAM" id="SSF50814">
    <property type="entry name" value="Lipocalins"/>
    <property type="match status" value="1"/>
</dbReference>
<comment type="caution">
    <text evidence="4">The sequence shown here is derived from an EMBL/GenBank/DDBJ whole genome shotgun (WGS) entry which is preliminary data.</text>
</comment>
<dbReference type="PROSITE" id="PS51257">
    <property type="entry name" value="PROKAR_LIPOPROTEIN"/>
    <property type="match status" value="1"/>
</dbReference>
<evidence type="ECO:0000259" key="3">
    <source>
        <dbReference type="Pfam" id="PF08212"/>
    </source>
</evidence>
<dbReference type="PANTHER" id="PTHR10612">
    <property type="entry name" value="APOLIPOPROTEIN D"/>
    <property type="match status" value="1"/>
</dbReference>
<dbReference type="PRINTS" id="PR01171">
    <property type="entry name" value="BCTLIPOCALIN"/>
</dbReference>